<name>A0A1Z1W526_9ACTN</name>
<evidence type="ECO:0000313" key="2">
    <source>
        <dbReference type="EMBL" id="ARX81538.1"/>
    </source>
</evidence>
<dbReference type="KEGG" id="salf:SMD44_00936"/>
<keyword evidence="1" id="KW-1133">Transmembrane helix</keyword>
<feature type="transmembrane region" description="Helical" evidence="1">
    <location>
        <begin position="43"/>
        <end position="60"/>
    </location>
</feature>
<evidence type="ECO:0000256" key="1">
    <source>
        <dbReference type="SAM" id="Phobius"/>
    </source>
</evidence>
<dbReference type="EMBL" id="CP021748">
    <property type="protein sequence ID" value="ARX81538.1"/>
    <property type="molecule type" value="Genomic_DNA"/>
</dbReference>
<proteinExistence type="predicted"/>
<evidence type="ECO:0000313" key="3">
    <source>
        <dbReference type="Proteomes" id="UP000195880"/>
    </source>
</evidence>
<keyword evidence="3" id="KW-1185">Reference proteome</keyword>
<evidence type="ECO:0008006" key="4">
    <source>
        <dbReference type="Google" id="ProtNLM"/>
    </source>
</evidence>
<sequence>MNHDLARRARASAAKGALATLTTAGVAVGLTSAGVNTTATGLAMAATLGGGLAAVTYATSQPRPRETEN</sequence>
<dbReference type="AlphaFoldDB" id="A0A1Z1W526"/>
<protein>
    <recommendedName>
        <fullName evidence="4">Holin</fullName>
    </recommendedName>
</protein>
<organism evidence="2 3">
    <name type="scientific">Streptomyces alboflavus</name>
    <dbReference type="NCBI Taxonomy" id="67267"/>
    <lineage>
        <taxon>Bacteria</taxon>
        <taxon>Bacillati</taxon>
        <taxon>Actinomycetota</taxon>
        <taxon>Actinomycetes</taxon>
        <taxon>Kitasatosporales</taxon>
        <taxon>Streptomycetaceae</taxon>
        <taxon>Streptomyces</taxon>
    </lineage>
</organism>
<dbReference type="RefSeq" id="WP_087882942.1">
    <property type="nucleotide sequence ID" value="NZ_CP021748.1"/>
</dbReference>
<reference evidence="2 3" key="1">
    <citation type="submission" date="2017-05" db="EMBL/GenBank/DDBJ databases">
        <title>Streptomyces alboflavus Genome sequencing and assembly.</title>
        <authorList>
            <person name="Wang Y."/>
            <person name="Du B."/>
            <person name="Ding Y."/>
            <person name="Liu H."/>
            <person name="Hou Q."/>
            <person name="Liu K."/>
            <person name="Wang C."/>
            <person name="Yao L."/>
        </authorList>
    </citation>
    <scope>NUCLEOTIDE SEQUENCE [LARGE SCALE GENOMIC DNA]</scope>
    <source>
        <strain evidence="2 3">MDJK44</strain>
    </source>
</reference>
<accession>A0A1Z1W526</accession>
<keyword evidence="1" id="KW-0812">Transmembrane</keyword>
<dbReference type="Proteomes" id="UP000195880">
    <property type="component" value="Chromosome"/>
</dbReference>
<gene>
    <name evidence="2" type="ORF">SMD44_00936</name>
</gene>
<keyword evidence="1" id="KW-0472">Membrane</keyword>